<comment type="similarity">
    <text evidence="8">Belongs to the PET100 family.</text>
</comment>
<feature type="region of interest" description="Disordered" evidence="10">
    <location>
        <begin position="95"/>
        <end position="119"/>
    </location>
</feature>
<dbReference type="Proteomes" id="UP000288859">
    <property type="component" value="Unassembled WGS sequence"/>
</dbReference>
<dbReference type="PANTHER" id="PTHR33968">
    <property type="entry name" value="PROTEIN PET100 HOMOLOG, MITOCHONDRIAL"/>
    <property type="match status" value="1"/>
</dbReference>
<dbReference type="GO" id="GO:0005743">
    <property type="term" value="C:mitochondrial inner membrane"/>
    <property type="evidence" value="ECO:0007669"/>
    <property type="project" value="TreeGrafter"/>
</dbReference>
<evidence type="ECO:0008006" key="13">
    <source>
        <dbReference type="Google" id="ProtNLM"/>
    </source>
</evidence>
<protein>
    <recommendedName>
        <fullName evidence="13">Protein PET100, mitochondrial</fullName>
    </recommendedName>
</protein>
<keyword evidence="5" id="KW-1133">Transmembrane helix</keyword>
<dbReference type="EMBL" id="NAJM01000019">
    <property type="protein sequence ID" value="RVX71152.1"/>
    <property type="molecule type" value="Genomic_DNA"/>
</dbReference>
<keyword evidence="3" id="KW-0812">Transmembrane</keyword>
<evidence type="ECO:0000256" key="2">
    <source>
        <dbReference type="ARBA" id="ARBA00004325"/>
    </source>
</evidence>
<keyword evidence="4" id="KW-0809">Transit peptide</keyword>
<dbReference type="VEuPathDB" id="FungiDB:PV10_06110"/>
<name>A0A438N6A8_EXOME</name>
<reference evidence="11 12" key="1">
    <citation type="submission" date="2017-03" db="EMBL/GenBank/DDBJ databases">
        <title>Genomes of endolithic fungi from Antarctica.</title>
        <authorList>
            <person name="Coleine C."/>
            <person name="Masonjones S."/>
            <person name="Stajich J.E."/>
        </authorList>
    </citation>
    <scope>NUCLEOTIDE SEQUENCE [LARGE SCALE GENOMIC DNA]</scope>
    <source>
        <strain evidence="11 12">CCFEE 6314</strain>
    </source>
</reference>
<evidence type="ECO:0000256" key="9">
    <source>
        <dbReference type="SAM" id="Coils"/>
    </source>
</evidence>
<evidence type="ECO:0000256" key="4">
    <source>
        <dbReference type="ARBA" id="ARBA00022946"/>
    </source>
</evidence>
<dbReference type="AlphaFoldDB" id="A0A438N6A8"/>
<keyword evidence="6" id="KW-0496">Mitochondrion</keyword>
<keyword evidence="9" id="KW-0175">Coiled coil</keyword>
<evidence type="ECO:0000256" key="6">
    <source>
        <dbReference type="ARBA" id="ARBA00023128"/>
    </source>
</evidence>
<proteinExistence type="inferred from homology"/>
<dbReference type="InterPro" id="IPR018625">
    <property type="entry name" value="Pet100"/>
</dbReference>
<evidence type="ECO:0000256" key="5">
    <source>
        <dbReference type="ARBA" id="ARBA00022989"/>
    </source>
</evidence>
<comment type="subcellular location">
    <subcellularLocation>
        <location evidence="1">Membrane</location>
        <topology evidence="1">Single-pass membrane protein</topology>
    </subcellularLocation>
    <subcellularLocation>
        <location evidence="2">Mitochondrion membrane</location>
    </subcellularLocation>
</comment>
<dbReference type="OrthoDB" id="18175at2759"/>
<dbReference type="PANTHER" id="PTHR33968:SF1">
    <property type="entry name" value="PROTEIN PET100 HOMOLOG, MITOCHONDRIAL"/>
    <property type="match status" value="1"/>
</dbReference>
<evidence type="ECO:0000256" key="3">
    <source>
        <dbReference type="ARBA" id="ARBA00022692"/>
    </source>
</evidence>
<evidence type="ECO:0000313" key="11">
    <source>
        <dbReference type="EMBL" id="RVX71152.1"/>
    </source>
</evidence>
<accession>A0A438N6A8</accession>
<evidence type="ECO:0000256" key="8">
    <source>
        <dbReference type="ARBA" id="ARBA00038077"/>
    </source>
</evidence>
<sequence>MITRFLRRHLAGTNLEVFKFGMYLAFPIGYMYYFGTNLENRFSVPGFWPTKEQSNTIPYDKEEIKAEVERIRDVMKERELERRRIKEQTERAFQEVRDKLRDGSGSGSGSREDESVVSS</sequence>
<dbReference type="GO" id="GO:0033617">
    <property type="term" value="P:mitochondrial respiratory chain complex IV assembly"/>
    <property type="evidence" value="ECO:0007669"/>
    <property type="project" value="InterPro"/>
</dbReference>
<organism evidence="11 12">
    <name type="scientific">Exophiala mesophila</name>
    <name type="common">Black yeast-like fungus</name>
    <dbReference type="NCBI Taxonomy" id="212818"/>
    <lineage>
        <taxon>Eukaryota</taxon>
        <taxon>Fungi</taxon>
        <taxon>Dikarya</taxon>
        <taxon>Ascomycota</taxon>
        <taxon>Pezizomycotina</taxon>
        <taxon>Eurotiomycetes</taxon>
        <taxon>Chaetothyriomycetidae</taxon>
        <taxon>Chaetothyriales</taxon>
        <taxon>Herpotrichiellaceae</taxon>
        <taxon>Exophiala</taxon>
    </lineage>
</organism>
<keyword evidence="7" id="KW-0472">Membrane</keyword>
<gene>
    <name evidence="11" type="ORF">B0A52_03518</name>
</gene>
<evidence type="ECO:0000256" key="7">
    <source>
        <dbReference type="ARBA" id="ARBA00023136"/>
    </source>
</evidence>
<evidence type="ECO:0000256" key="10">
    <source>
        <dbReference type="SAM" id="MobiDB-lite"/>
    </source>
</evidence>
<comment type="caution">
    <text evidence="11">The sequence shown here is derived from an EMBL/GenBank/DDBJ whole genome shotgun (WGS) entry which is preliminary data.</text>
</comment>
<evidence type="ECO:0000313" key="12">
    <source>
        <dbReference type="Proteomes" id="UP000288859"/>
    </source>
</evidence>
<feature type="compositionally biased region" description="Basic and acidic residues" evidence="10">
    <location>
        <begin position="110"/>
        <end position="119"/>
    </location>
</feature>
<evidence type="ECO:0000256" key="1">
    <source>
        <dbReference type="ARBA" id="ARBA00004167"/>
    </source>
</evidence>
<dbReference type="Pfam" id="PF09803">
    <property type="entry name" value="Pet100"/>
    <property type="match status" value="1"/>
</dbReference>
<feature type="coiled-coil region" evidence="9">
    <location>
        <begin position="61"/>
        <end position="91"/>
    </location>
</feature>
<dbReference type="GO" id="GO:0051082">
    <property type="term" value="F:unfolded protein binding"/>
    <property type="evidence" value="ECO:0007669"/>
    <property type="project" value="TreeGrafter"/>
</dbReference>